<evidence type="ECO:0000256" key="1">
    <source>
        <dbReference type="SAM" id="Phobius"/>
    </source>
</evidence>
<feature type="transmembrane region" description="Helical" evidence="1">
    <location>
        <begin position="139"/>
        <end position="158"/>
    </location>
</feature>
<dbReference type="Pfam" id="PF04224">
    <property type="entry name" value="DUF417"/>
    <property type="match status" value="1"/>
</dbReference>
<organism evidence="2 3">
    <name type="scientific">[Mycobacterium] kokjensenii</name>
    <dbReference type="NCBI Taxonomy" id="3064287"/>
    <lineage>
        <taxon>Bacteria</taxon>
        <taxon>Bacillati</taxon>
        <taxon>Actinomycetota</taxon>
        <taxon>Actinomycetes</taxon>
        <taxon>Mycobacteriales</taxon>
        <taxon>Mycobacteriaceae</taxon>
        <taxon>Mycolicibacter</taxon>
    </lineage>
</organism>
<keyword evidence="1" id="KW-1133">Transmembrane helix</keyword>
<evidence type="ECO:0000313" key="2">
    <source>
        <dbReference type="EMBL" id="CAJ1506037.1"/>
    </source>
</evidence>
<feature type="transmembrane region" description="Helical" evidence="1">
    <location>
        <begin position="99"/>
        <end position="119"/>
    </location>
</feature>
<feature type="transmembrane region" description="Helical" evidence="1">
    <location>
        <begin position="26"/>
        <end position="43"/>
    </location>
</feature>
<accession>A0ABM9LWQ3</accession>
<keyword evidence="1" id="KW-0472">Membrane</keyword>
<gene>
    <name evidence="2" type="ORF">MU0083_003845</name>
</gene>
<reference evidence="2 3" key="1">
    <citation type="submission" date="2023-08" db="EMBL/GenBank/DDBJ databases">
        <authorList>
            <person name="Folkvardsen B D."/>
            <person name="Norman A."/>
        </authorList>
    </citation>
    <scope>NUCLEOTIDE SEQUENCE [LARGE SCALE GENOMIC DNA]</scope>
    <source>
        <strain evidence="2 3">Mu0083</strain>
    </source>
</reference>
<proteinExistence type="predicted"/>
<keyword evidence="1" id="KW-0812">Transmembrane</keyword>
<evidence type="ECO:0000313" key="3">
    <source>
        <dbReference type="Proteomes" id="UP001190336"/>
    </source>
</evidence>
<sequence length="184" mass="19234">MITEKNTLATAALVASSTVRSIGDNLARYGLALIIGWIGVLKFHAYEAHNIAPLVSNSPFMGWLYGLCSVEFFSCLLGVVEIVTAVLLMVKPWFPKTSLLGSALAIVLFVSTLSFLVTTPGVGESGAGGFPLLSMTGQFLLKDVVLLAVSVLTLADTLESLAAGEASSGRPAGSITVAAMERRN</sequence>
<feature type="transmembrane region" description="Helical" evidence="1">
    <location>
        <begin position="63"/>
        <end position="87"/>
    </location>
</feature>
<dbReference type="PANTHER" id="PTHR40106:SF1">
    <property type="entry name" value="INNER MEMBRANE PROTEIN RCLC"/>
    <property type="match status" value="1"/>
</dbReference>
<dbReference type="InterPro" id="IPR007339">
    <property type="entry name" value="RclC-like"/>
</dbReference>
<dbReference type="PANTHER" id="PTHR40106">
    <property type="entry name" value="INNER MEMBRANE PROTEIN RCLC"/>
    <property type="match status" value="1"/>
</dbReference>
<keyword evidence="3" id="KW-1185">Reference proteome</keyword>
<dbReference type="EMBL" id="OY726394">
    <property type="protein sequence ID" value="CAJ1506037.1"/>
    <property type="molecule type" value="Genomic_DNA"/>
</dbReference>
<dbReference type="RefSeq" id="WP_308474488.1">
    <property type="nucleotide sequence ID" value="NZ_OY726394.1"/>
</dbReference>
<dbReference type="Proteomes" id="UP001190336">
    <property type="component" value="Chromosome"/>
</dbReference>
<name>A0ABM9LWQ3_9MYCO</name>
<protein>
    <submittedName>
        <fullName evidence="2">DUF417 family protein</fullName>
    </submittedName>
</protein>